<dbReference type="InterPro" id="IPR043129">
    <property type="entry name" value="ATPase_NBD"/>
</dbReference>
<evidence type="ECO:0000313" key="9">
    <source>
        <dbReference type="Proteomes" id="UP001500840"/>
    </source>
</evidence>
<dbReference type="PROSITE" id="PS50011">
    <property type="entry name" value="PROTEIN_KINASE_DOM"/>
    <property type="match status" value="1"/>
</dbReference>
<dbReference type="InterPro" id="IPR000719">
    <property type="entry name" value="Prot_kinase_dom"/>
</dbReference>
<name>A0ABP8NV19_9BACT</name>
<dbReference type="SMART" id="SM00220">
    <property type="entry name" value="S_TKc"/>
    <property type="match status" value="1"/>
</dbReference>
<evidence type="ECO:0000256" key="4">
    <source>
        <dbReference type="ARBA" id="ARBA00022840"/>
    </source>
</evidence>
<dbReference type="SUPFAM" id="SSF53067">
    <property type="entry name" value="Actin-like ATPase domain"/>
    <property type="match status" value="2"/>
</dbReference>
<dbReference type="SUPFAM" id="SSF100920">
    <property type="entry name" value="Heat shock protein 70kD (HSP70), peptide-binding domain"/>
    <property type="match status" value="1"/>
</dbReference>
<accession>A0ABP8NV19</accession>
<evidence type="ECO:0000256" key="5">
    <source>
        <dbReference type="PROSITE-ProRule" id="PRU10141"/>
    </source>
</evidence>
<dbReference type="Gene3D" id="3.30.200.20">
    <property type="entry name" value="Phosphorylase Kinase, domain 1"/>
    <property type="match status" value="1"/>
</dbReference>
<comment type="caution">
    <text evidence="8">The sequence shown here is derived from an EMBL/GenBank/DDBJ whole genome shotgun (WGS) entry which is preliminary data.</text>
</comment>
<dbReference type="PANTHER" id="PTHR43289">
    <property type="entry name" value="MITOGEN-ACTIVATED PROTEIN KINASE KINASE KINASE 20-RELATED"/>
    <property type="match status" value="1"/>
</dbReference>
<dbReference type="Gene3D" id="3.30.420.40">
    <property type="match status" value="2"/>
</dbReference>
<feature type="domain" description="Protein kinase" evidence="7">
    <location>
        <begin position="65"/>
        <end position="357"/>
    </location>
</feature>
<feature type="binding site" evidence="5">
    <location>
        <position position="94"/>
    </location>
    <ligand>
        <name>ATP</name>
        <dbReference type="ChEBI" id="CHEBI:30616"/>
    </ligand>
</feature>
<keyword evidence="4 5" id="KW-0067">ATP-binding</keyword>
<dbReference type="CDD" id="cd14014">
    <property type="entry name" value="STKc_PknB_like"/>
    <property type="match status" value="1"/>
</dbReference>
<dbReference type="InterPro" id="IPR011009">
    <property type="entry name" value="Kinase-like_dom_sf"/>
</dbReference>
<dbReference type="Proteomes" id="UP001500840">
    <property type="component" value="Unassembled WGS sequence"/>
</dbReference>
<keyword evidence="3 8" id="KW-0418">Kinase</keyword>
<dbReference type="SUPFAM" id="SSF56112">
    <property type="entry name" value="Protein kinase-like (PK-like)"/>
    <property type="match status" value="1"/>
</dbReference>
<dbReference type="PROSITE" id="PS00107">
    <property type="entry name" value="PROTEIN_KINASE_ATP"/>
    <property type="match status" value="1"/>
</dbReference>
<keyword evidence="1" id="KW-0808">Transferase</keyword>
<dbReference type="RefSeq" id="WP_345328494.1">
    <property type="nucleotide sequence ID" value="NZ_BAABGA010000120.1"/>
</dbReference>
<evidence type="ECO:0000256" key="6">
    <source>
        <dbReference type="SAM" id="MobiDB-lite"/>
    </source>
</evidence>
<dbReference type="Gene3D" id="1.10.510.10">
    <property type="entry name" value="Transferase(Phosphotransferase) domain 1"/>
    <property type="match status" value="1"/>
</dbReference>
<evidence type="ECO:0000313" key="8">
    <source>
        <dbReference type="EMBL" id="GAA4473481.1"/>
    </source>
</evidence>
<evidence type="ECO:0000256" key="1">
    <source>
        <dbReference type="ARBA" id="ARBA00022679"/>
    </source>
</evidence>
<organism evidence="8 9">
    <name type="scientific">Novipirellula rosea</name>
    <dbReference type="NCBI Taxonomy" id="1031540"/>
    <lineage>
        <taxon>Bacteria</taxon>
        <taxon>Pseudomonadati</taxon>
        <taxon>Planctomycetota</taxon>
        <taxon>Planctomycetia</taxon>
        <taxon>Pirellulales</taxon>
        <taxon>Pirellulaceae</taxon>
        <taxon>Novipirellula</taxon>
    </lineage>
</organism>
<dbReference type="InterPro" id="IPR013126">
    <property type="entry name" value="Hsp_70_fam"/>
</dbReference>
<dbReference type="Gene3D" id="2.60.34.10">
    <property type="entry name" value="Substrate Binding Domain Of DNAk, Chain A, domain 1"/>
    <property type="match status" value="1"/>
</dbReference>
<gene>
    <name evidence="8" type="ORF">GCM10023156_71550</name>
</gene>
<evidence type="ECO:0000256" key="2">
    <source>
        <dbReference type="ARBA" id="ARBA00022741"/>
    </source>
</evidence>
<dbReference type="InterPro" id="IPR017441">
    <property type="entry name" value="Protein_kinase_ATP_BS"/>
</dbReference>
<evidence type="ECO:0000259" key="7">
    <source>
        <dbReference type="PROSITE" id="PS50011"/>
    </source>
</evidence>
<proteinExistence type="predicted"/>
<feature type="region of interest" description="Disordered" evidence="6">
    <location>
        <begin position="1"/>
        <end position="38"/>
    </location>
</feature>
<dbReference type="GO" id="GO:0016301">
    <property type="term" value="F:kinase activity"/>
    <property type="evidence" value="ECO:0007669"/>
    <property type="project" value="UniProtKB-KW"/>
</dbReference>
<dbReference type="Pfam" id="PF00069">
    <property type="entry name" value="Pkinase"/>
    <property type="match status" value="1"/>
</dbReference>
<evidence type="ECO:0000256" key="3">
    <source>
        <dbReference type="ARBA" id="ARBA00022777"/>
    </source>
</evidence>
<dbReference type="EMBL" id="BAABGA010000120">
    <property type="protein sequence ID" value="GAA4473481.1"/>
    <property type="molecule type" value="Genomic_DNA"/>
</dbReference>
<keyword evidence="2 5" id="KW-0547">Nucleotide-binding</keyword>
<keyword evidence="9" id="KW-1185">Reference proteome</keyword>
<dbReference type="PANTHER" id="PTHR43289:SF6">
    <property type="entry name" value="SERINE_THREONINE-PROTEIN KINASE NEKL-3"/>
    <property type="match status" value="1"/>
</dbReference>
<sequence length="890" mass="97080">MPEPSSSDLIPHVDEPPTCDGGGESSGDFSELDLSGSALFDSSGHKAATVTEDQSEPMPEQLGDYALKEKLGSGGMGQVFLAEHVRMQRTVALKMLPGQLMKDQQAVDRFYEEIRAASRVLHPNIVAAFDAGEDHGIHYLAMEYVDGMTLTNRVATRGPMSVGEAASIIRQASMGLLHAHRAGIIHRDVKPGNIMRSKDGTVKVLDLGLARISTAGLTTRHPAVLAAQKADSASKDIVNARPAKGRLVGTLSFMSPEQLEDADTADSRSDIYSLGATLYFLLTGQPPFTGEYLEQVYGHRHGEIPDLMQVRRDVDMQFANLFRRMMAKKPHARYTSLDEVIEDLGEYADKTNEPQWLAEFALRQPIGEGSTFVGGSTSAHIANVLAFDMGMFYAAAAEASPQGGVNTLYAGGEKRPLFRMSIGSDANQLFFGDEAMKRRATHSKSLVHCLPMYIGKQFVERPIAGQKCPPEVLLALLLKRLARNAWHLEGTPAAVAITVPSSYDQLHRQSILQAAQMAGLKTVRLIDRSVAAAQSLLLPPVAESARSEVAMTSLDTTTDQNILFLGLTGQGTDAAVFHRDASRMKQISTAGHWHTGTLPWMQRLVDMAAAAFQKNHGVDPRKSAQAPRLQIACETAMHSLMLMPTTKVTLEFGGVEKTVTLVRSEWLQACEDLVDGVRKAIKSACHYASLSRKRIDRIVTLGALLRLNEIRSEILRGLNEQIVVQVVDRTDVARGAAACLASELPGRGSIAMPPQSVTSQTIGILVEASQGRRRIMPIVPRGTALPARTNRRLTVGDTQETMALSLVETAGVKRDDWHSLGRYDFKIDPIAHGQESRYRMIGFEVNVNGMLVVRAQTPGTPGSTRLGTLPKPMLSEEEIATWTRWVDKFD</sequence>
<dbReference type="Gene3D" id="3.90.640.10">
    <property type="entry name" value="Actin, Chain A, domain 4"/>
    <property type="match status" value="1"/>
</dbReference>
<protein>
    <submittedName>
        <fullName evidence="8">Protein kinase</fullName>
    </submittedName>
</protein>
<dbReference type="InterPro" id="IPR029047">
    <property type="entry name" value="HSP70_peptide-bd_sf"/>
</dbReference>
<dbReference type="Pfam" id="PF00012">
    <property type="entry name" value="HSP70"/>
    <property type="match status" value="1"/>
</dbReference>
<reference evidence="9" key="1">
    <citation type="journal article" date="2019" name="Int. J. Syst. Evol. Microbiol.">
        <title>The Global Catalogue of Microorganisms (GCM) 10K type strain sequencing project: providing services to taxonomists for standard genome sequencing and annotation.</title>
        <authorList>
            <consortium name="The Broad Institute Genomics Platform"/>
            <consortium name="The Broad Institute Genome Sequencing Center for Infectious Disease"/>
            <person name="Wu L."/>
            <person name="Ma J."/>
        </authorList>
    </citation>
    <scope>NUCLEOTIDE SEQUENCE [LARGE SCALE GENOMIC DNA]</scope>
    <source>
        <strain evidence="9">JCM 17759</strain>
    </source>
</reference>